<protein>
    <submittedName>
        <fullName evidence="2">Uncharacterized protein</fullName>
    </submittedName>
</protein>
<dbReference type="EMBL" id="WJEC01008744">
    <property type="protein sequence ID" value="KAF7460944.1"/>
    <property type="molecule type" value="Genomic_DNA"/>
</dbReference>
<feature type="region of interest" description="Disordered" evidence="1">
    <location>
        <begin position="133"/>
        <end position="159"/>
    </location>
</feature>
<feature type="region of interest" description="Disordered" evidence="1">
    <location>
        <begin position="10"/>
        <end position="45"/>
    </location>
</feature>
<gene>
    <name evidence="2" type="ORF">GHT09_018178</name>
</gene>
<evidence type="ECO:0000313" key="2">
    <source>
        <dbReference type="EMBL" id="KAF7460944.1"/>
    </source>
</evidence>
<evidence type="ECO:0000313" key="3">
    <source>
        <dbReference type="Proteomes" id="UP000662637"/>
    </source>
</evidence>
<organism evidence="2 3">
    <name type="scientific">Marmota monax</name>
    <name type="common">Woodchuck</name>
    <dbReference type="NCBI Taxonomy" id="9995"/>
    <lineage>
        <taxon>Eukaryota</taxon>
        <taxon>Metazoa</taxon>
        <taxon>Chordata</taxon>
        <taxon>Craniata</taxon>
        <taxon>Vertebrata</taxon>
        <taxon>Euteleostomi</taxon>
        <taxon>Mammalia</taxon>
        <taxon>Eutheria</taxon>
        <taxon>Euarchontoglires</taxon>
        <taxon>Glires</taxon>
        <taxon>Rodentia</taxon>
        <taxon>Sciuromorpha</taxon>
        <taxon>Sciuridae</taxon>
        <taxon>Xerinae</taxon>
        <taxon>Marmotini</taxon>
        <taxon>Marmota</taxon>
    </lineage>
</organism>
<reference evidence="2" key="1">
    <citation type="submission" date="2020-08" db="EMBL/GenBank/DDBJ databases">
        <authorList>
            <person name="Shumante A."/>
            <person name="Zimin A.V."/>
            <person name="Puiu D."/>
            <person name="Salzberg S.L."/>
        </authorList>
    </citation>
    <scope>NUCLEOTIDE SEQUENCE</scope>
    <source>
        <strain evidence="2">WC2-LM</strain>
        <tissue evidence="2">Liver</tissue>
    </source>
</reference>
<dbReference type="Proteomes" id="UP000662637">
    <property type="component" value="Unassembled WGS sequence"/>
</dbReference>
<feature type="compositionally biased region" description="Polar residues" evidence="1">
    <location>
        <begin position="10"/>
        <end position="28"/>
    </location>
</feature>
<sequence length="159" mass="17135">MRWLCPLPYSRTSPGTQRLRNKVQSNGRTCRAPRPSRAGGASPPLAHVETRGGTSAVACGHRGRQARGGMCCAVRAAKETPGVTAKAALRELSPKKTAWLESERGHPRRGERLDRSLALSVASLGSGLQWREGLQRRHRASGREKATSLRARSPGGLLP</sequence>
<comment type="caution">
    <text evidence="2">The sequence shown here is derived from an EMBL/GenBank/DDBJ whole genome shotgun (WGS) entry which is preliminary data.</text>
</comment>
<evidence type="ECO:0000256" key="1">
    <source>
        <dbReference type="SAM" id="MobiDB-lite"/>
    </source>
</evidence>
<name>A0A834PJ73_MARMO</name>
<dbReference type="AlphaFoldDB" id="A0A834PJ73"/>
<accession>A0A834PJ73</accession>
<proteinExistence type="predicted"/>